<dbReference type="Proteomes" id="UP000278143">
    <property type="component" value="Unassembled WGS sequence"/>
</dbReference>
<dbReference type="EMBL" id="KZ989212">
    <property type="protein sequence ID" value="RKP27408.1"/>
    <property type="molecule type" value="Genomic_DNA"/>
</dbReference>
<evidence type="ECO:0000313" key="2">
    <source>
        <dbReference type="Proteomes" id="UP000278143"/>
    </source>
</evidence>
<dbReference type="InterPro" id="IPR009057">
    <property type="entry name" value="Homeodomain-like_sf"/>
</dbReference>
<dbReference type="OrthoDB" id="2240312at2759"/>
<accession>A0A4P9Z4R1</accession>
<gene>
    <name evidence="1" type="ORF">SYNPS1DRAFT_26935</name>
</gene>
<keyword evidence="2" id="KW-1185">Reference proteome</keyword>
<protein>
    <submittedName>
        <fullName evidence="1">Uncharacterized protein</fullName>
    </submittedName>
</protein>
<dbReference type="InterPro" id="IPR001005">
    <property type="entry name" value="SANT/Myb"/>
</dbReference>
<name>A0A4P9Z4R1_9FUNG</name>
<reference evidence="2" key="1">
    <citation type="journal article" date="2018" name="Nat. Microbiol.">
        <title>Leveraging single-cell genomics to expand the fungal tree of life.</title>
        <authorList>
            <person name="Ahrendt S.R."/>
            <person name="Quandt C.A."/>
            <person name="Ciobanu D."/>
            <person name="Clum A."/>
            <person name="Salamov A."/>
            <person name="Andreopoulos B."/>
            <person name="Cheng J.F."/>
            <person name="Woyke T."/>
            <person name="Pelin A."/>
            <person name="Henrissat B."/>
            <person name="Reynolds N.K."/>
            <person name="Benny G.L."/>
            <person name="Smith M.E."/>
            <person name="James T.Y."/>
            <person name="Grigoriev I.V."/>
        </authorList>
    </citation>
    <scope>NUCLEOTIDE SEQUENCE [LARGE SCALE GENOMIC DNA]</scope>
    <source>
        <strain evidence="2">Benny S71-1</strain>
    </source>
</reference>
<dbReference type="CDD" id="cd00167">
    <property type="entry name" value="SANT"/>
    <property type="match status" value="1"/>
</dbReference>
<evidence type="ECO:0000313" key="1">
    <source>
        <dbReference type="EMBL" id="RKP27408.1"/>
    </source>
</evidence>
<dbReference type="AlphaFoldDB" id="A0A4P9Z4R1"/>
<sequence length="147" mass="16718">MDTDEEGQRSSKRPRHSAEAAYAEAYAAATTTAHNEQSAPTNWLAVKKLSTHRLKPSMHYGVQWTAEQKEQLFRTVERYGIHDLSRFANRVDHKSTLECAGYLANVQRAIMELRHGNPAASPLWHGIDVLIGHAVYGQVWRRLARRI</sequence>
<dbReference type="SUPFAM" id="SSF46689">
    <property type="entry name" value="Homeodomain-like"/>
    <property type="match status" value="1"/>
</dbReference>
<organism evidence="1 2">
    <name type="scientific">Syncephalis pseudoplumigaleata</name>
    <dbReference type="NCBI Taxonomy" id="1712513"/>
    <lineage>
        <taxon>Eukaryota</taxon>
        <taxon>Fungi</taxon>
        <taxon>Fungi incertae sedis</taxon>
        <taxon>Zoopagomycota</taxon>
        <taxon>Zoopagomycotina</taxon>
        <taxon>Zoopagomycetes</taxon>
        <taxon>Zoopagales</taxon>
        <taxon>Piptocephalidaceae</taxon>
        <taxon>Syncephalis</taxon>
    </lineage>
</organism>
<proteinExistence type="predicted"/>